<reference evidence="1 2" key="1">
    <citation type="submission" date="2019-03" db="EMBL/GenBank/DDBJ databases">
        <authorList>
            <person name="Kox A.R. M."/>
        </authorList>
    </citation>
    <scope>NUCLEOTIDE SEQUENCE [LARGE SCALE GENOMIC DNA]</scope>
    <source>
        <strain evidence="1">MTUNDRAET4 annotated genome</strain>
    </source>
</reference>
<dbReference type="OrthoDB" id="8450783at2"/>
<gene>
    <name evidence="1" type="ORF">MTUNDRAET4_2805</name>
</gene>
<proteinExistence type="predicted"/>
<evidence type="ECO:0000313" key="2">
    <source>
        <dbReference type="Proteomes" id="UP000294360"/>
    </source>
</evidence>
<name>A0A4U8Z316_METTU</name>
<dbReference type="Proteomes" id="UP000294360">
    <property type="component" value="Chromosome"/>
</dbReference>
<accession>A0A4U8Z316</accession>
<dbReference type="EMBL" id="LR536450">
    <property type="protein sequence ID" value="VFU09692.1"/>
    <property type="molecule type" value="Genomic_DNA"/>
</dbReference>
<protein>
    <submittedName>
        <fullName evidence="1">Uncharacterized protein</fullName>
    </submittedName>
</protein>
<evidence type="ECO:0000313" key="1">
    <source>
        <dbReference type="EMBL" id="VFU09692.1"/>
    </source>
</evidence>
<dbReference type="AlphaFoldDB" id="A0A4U8Z316"/>
<organism evidence="1 2">
    <name type="scientific">Methylocella tundrae</name>
    <dbReference type="NCBI Taxonomy" id="227605"/>
    <lineage>
        <taxon>Bacteria</taxon>
        <taxon>Pseudomonadati</taxon>
        <taxon>Pseudomonadota</taxon>
        <taxon>Alphaproteobacteria</taxon>
        <taxon>Hyphomicrobiales</taxon>
        <taxon>Beijerinckiaceae</taxon>
        <taxon>Methylocella</taxon>
    </lineage>
</organism>
<dbReference type="KEGG" id="mtun:MTUNDRAET4_2805"/>
<dbReference type="RefSeq" id="WP_134490158.1">
    <property type="nucleotide sequence ID" value="NZ_CP139089.1"/>
</dbReference>
<sequence>MSDSSPIHALKANLEAARLQAVEELAAKGASLTPDGLQKLASLQMALTAVREEIEAHDVKIGGGGEVPLK</sequence>